<comment type="caution">
    <text evidence="2">The sequence shown here is derived from an EMBL/GenBank/DDBJ whole genome shotgun (WGS) entry which is preliminary data.</text>
</comment>
<dbReference type="InterPro" id="IPR027417">
    <property type="entry name" value="P-loop_NTPase"/>
</dbReference>
<dbReference type="SUPFAM" id="SSF48452">
    <property type="entry name" value="TPR-like"/>
    <property type="match status" value="2"/>
</dbReference>
<evidence type="ECO:0000256" key="1">
    <source>
        <dbReference type="SAM" id="MobiDB-lite"/>
    </source>
</evidence>
<dbReference type="AlphaFoldDB" id="A0AAE9B091"/>
<organism evidence="2 3">
    <name type="scientific">Streptomyces ipomoeae</name>
    <dbReference type="NCBI Taxonomy" id="103232"/>
    <lineage>
        <taxon>Bacteria</taxon>
        <taxon>Bacillati</taxon>
        <taxon>Actinomycetota</taxon>
        <taxon>Actinomycetes</taxon>
        <taxon>Kitasatosporales</taxon>
        <taxon>Streptomycetaceae</taxon>
        <taxon>Streptomyces</taxon>
    </lineage>
</organism>
<dbReference type="SUPFAM" id="SSF52540">
    <property type="entry name" value="P-loop containing nucleoside triphosphate hydrolases"/>
    <property type="match status" value="1"/>
</dbReference>
<name>A0AAE9B091_9ACTN</name>
<dbReference type="RefSeq" id="WP_141582505.1">
    <property type="nucleotide sequence ID" value="NZ_SPAZ01000136.1"/>
</dbReference>
<evidence type="ECO:0000313" key="3">
    <source>
        <dbReference type="Proteomes" id="UP000318720"/>
    </source>
</evidence>
<evidence type="ECO:0000313" key="2">
    <source>
        <dbReference type="EMBL" id="TQE34184.1"/>
    </source>
</evidence>
<dbReference type="Gene3D" id="1.25.40.10">
    <property type="entry name" value="Tetratricopeptide repeat domain"/>
    <property type="match status" value="2"/>
</dbReference>
<protein>
    <submittedName>
        <fullName evidence="2">Tetratricopeptide repeat protein</fullName>
    </submittedName>
</protein>
<sequence>MEAELMRLAASVATTVAGTIGTDAYTAIKARVGSLFRRGRQEQADSFLGELEERRNDLTLARDRGDEARVAELVPQIEELLRGELGRLLEEQPSLAGELRDLHTEVRNVVTNGTLVVGGHTHVSNVYNHFYSGGPSAAQQALPSASEPLPRIALWPMDHYENNADLLRRMDAVWAKGQAAGVAATMYVQGVPGSGTSALTREWLRIHRDELTGPQLEASLGRDPWGNLPDTSAILERWFRELGIPAADVPADPGERSQYFRRIAARGPIVVLLEDVAVASQVEPLLPGTPGSVALITSHSRLPQLVRTVGAEPFEMKPLGREHSRNLLVNVGRIGGDATAYEKELNLIADGCGDLPLALCIAGAQLALSHTGRVRELAAELSDRTTRLEALDMDDEISAALDPVYRGLAPDAARLYRCIGLHPAGTFEADVVRAMLPGMDTVVRNKVLRQLTAANLIEPAEDGGYRVRHHLIHDHALACALADDPAEAREAVLDRIIAHYLEFAERAEAALSPRYRHDPVGTYAAYVPTGSVDVPGVIASLERRRESLENVVRLAHEKGRHDQTWRLTQGLHTFYLKCGLHSPWITTHELALESAHECRDQMAIARMHFELGFAHLDRWSTRQGDPQTAREHFESALELVRPADGNATEGQRRTESSALEGLGLVERKLGNPAVALEYYALGLGALDGIDHERGRALFALHRGVACTDLRRHDEAARELRSARAQFAALSVPDPYNEARALTRYAEDRRAAEQPDEAVQALDEAIEIMTVNGPPYQRAGILLLRGDLLSAQGDHARATLDWVTAGDLFRKANSLRAQEADQRLADASGAGDEGGSQRVDDE</sequence>
<dbReference type="Proteomes" id="UP000318720">
    <property type="component" value="Unassembled WGS sequence"/>
</dbReference>
<accession>A0AAE9B091</accession>
<dbReference type="EMBL" id="SPAZ01000136">
    <property type="protein sequence ID" value="TQE34184.1"/>
    <property type="molecule type" value="Genomic_DNA"/>
</dbReference>
<reference evidence="2 3" key="1">
    <citation type="submission" date="2019-03" db="EMBL/GenBank/DDBJ databases">
        <title>Comparative genomic analyses of the sweetpotato soil rot pathogen, Streptomyces ipomoeae.</title>
        <authorList>
            <person name="Ruschel Soares N."/>
            <person name="Badger J.H."/>
            <person name="Huguet-Tapia J.C."/>
            <person name="Clark C.A."/>
            <person name="Pettis G.S."/>
        </authorList>
    </citation>
    <scope>NUCLEOTIDE SEQUENCE [LARGE SCALE GENOMIC DNA]</scope>
    <source>
        <strain evidence="2 3">88-35</strain>
    </source>
</reference>
<dbReference type="InterPro" id="IPR011990">
    <property type="entry name" value="TPR-like_helical_dom_sf"/>
</dbReference>
<gene>
    <name evidence="2" type="ORF">Sipo8835_15650</name>
</gene>
<proteinExistence type="predicted"/>
<feature type="region of interest" description="Disordered" evidence="1">
    <location>
        <begin position="818"/>
        <end position="841"/>
    </location>
</feature>